<dbReference type="InterPro" id="IPR029058">
    <property type="entry name" value="AB_hydrolase_fold"/>
</dbReference>
<dbReference type="InterPro" id="IPR000073">
    <property type="entry name" value="AB_hydrolase_1"/>
</dbReference>
<organism evidence="3 4">
    <name type="scientific">Branchiibius hedensis</name>
    <dbReference type="NCBI Taxonomy" id="672460"/>
    <lineage>
        <taxon>Bacteria</taxon>
        <taxon>Bacillati</taxon>
        <taxon>Actinomycetota</taxon>
        <taxon>Actinomycetes</taxon>
        <taxon>Micrococcales</taxon>
        <taxon>Dermacoccaceae</taxon>
        <taxon>Branchiibius</taxon>
    </lineage>
</organism>
<proteinExistence type="predicted"/>
<dbReference type="RefSeq" id="WP_109687194.1">
    <property type="nucleotide sequence ID" value="NZ_QGDN01000001.1"/>
</dbReference>
<dbReference type="Gene3D" id="3.40.50.1820">
    <property type="entry name" value="alpha/beta hydrolase"/>
    <property type="match status" value="1"/>
</dbReference>
<evidence type="ECO:0000256" key="1">
    <source>
        <dbReference type="ARBA" id="ARBA00022801"/>
    </source>
</evidence>
<dbReference type="PRINTS" id="PR00111">
    <property type="entry name" value="ABHYDROLASE"/>
</dbReference>
<dbReference type="PANTHER" id="PTHR43798:SF31">
    <property type="entry name" value="AB HYDROLASE SUPERFAMILY PROTEIN YCLE"/>
    <property type="match status" value="1"/>
</dbReference>
<dbReference type="GO" id="GO:0016787">
    <property type="term" value="F:hydrolase activity"/>
    <property type="evidence" value="ECO:0007669"/>
    <property type="project" value="UniProtKB-KW"/>
</dbReference>
<accession>A0A2Y8ZW11</accession>
<dbReference type="Proteomes" id="UP000250028">
    <property type="component" value="Unassembled WGS sequence"/>
</dbReference>
<name>A0A2Y8ZW11_9MICO</name>
<evidence type="ECO:0000259" key="2">
    <source>
        <dbReference type="Pfam" id="PF12697"/>
    </source>
</evidence>
<protein>
    <submittedName>
        <fullName evidence="3">Pimeloyl-ACP methyl ester carboxylesterase</fullName>
    </submittedName>
</protein>
<dbReference type="GO" id="GO:0016020">
    <property type="term" value="C:membrane"/>
    <property type="evidence" value="ECO:0007669"/>
    <property type="project" value="TreeGrafter"/>
</dbReference>
<dbReference type="Pfam" id="PF12697">
    <property type="entry name" value="Abhydrolase_6"/>
    <property type="match status" value="1"/>
</dbReference>
<dbReference type="PANTHER" id="PTHR43798">
    <property type="entry name" value="MONOACYLGLYCEROL LIPASE"/>
    <property type="match status" value="1"/>
</dbReference>
<keyword evidence="4" id="KW-1185">Reference proteome</keyword>
<evidence type="ECO:0000313" key="3">
    <source>
        <dbReference type="EMBL" id="SSA35726.1"/>
    </source>
</evidence>
<dbReference type="EMBL" id="UESZ01000001">
    <property type="protein sequence ID" value="SSA35726.1"/>
    <property type="molecule type" value="Genomic_DNA"/>
</dbReference>
<gene>
    <name evidence="3" type="ORF">SAMN04489750_3096</name>
</gene>
<dbReference type="AlphaFoldDB" id="A0A2Y8ZW11"/>
<reference evidence="4" key="1">
    <citation type="submission" date="2016-10" db="EMBL/GenBank/DDBJ databases">
        <authorList>
            <person name="Varghese N."/>
            <person name="Submissions S."/>
        </authorList>
    </citation>
    <scope>NUCLEOTIDE SEQUENCE [LARGE SCALE GENOMIC DNA]</scope>
    <source>
        <strain evidence="4">DSM 22951</strain>
    </source>
</reference>
<keyword evidence="1" id="KW-0378">Hydrolase</keyword>
<feature type="domain" description="AB hydrolase-1" evidence="2">
    <location>
        <begin position="16"/>
        <end position="254"/>
    </location>
</feature>
<evidence type="ECO:0000313" key="4">
    <source>
        <dbReference type="Proteomes" id="UP000250028"/>
    </source>
</evidence>
<dbReference type="OrthoDB" id="27092at2"/>
<sequence>MVAPIHYSRKGSGEPLVLIHGIGHNRSAWSDVPDRLADEFDVIAIDLPGFGESRRLEKPFNASLKSSVDRLELFFEELGLDKPHVAGNSLGGAYALELAKRGKVASATAFSPAGFFQVPGFLWCGTVLFFLKFSSYTPAPAAKAVLKTPVGRYAIFGSLYKHPEKLEFEHAWSDAQQLRRARGFWPVIARSYTLFRSNKPEILTNATIAWGEQDYLLLTTQAKRARRILPRSKHVTIPDTGHITMFDHPELAADIIRDTATAARGEAPQEAVAALRVAS</sequence>
<dbReference type="InterPro" id="IPR050266">
    <property type="entry name" value="AB_hydrolase_sf"/>
</dbReference>
<dbReference type="SUPFAM" id="SSF53474">
    <property type="entry name" value="alpha/beta-Hydrolases"/>
    <property type="match status" value="1"/>
</dbReference>